<dbReference type="OrthoDB" id="2758310at2759"/>
<evidence type="ECO:0000313" key="1">
    <source>
        <dbReference type="EMBL" id="OJT02969.1"/>
    </source>
</evidence>
<organism evidence="1 2">
    <name type="scientific">Trametes pubescens</name>
    <name type="common">White-rot fungus</name>
    <dbReference type="NCBI Taxonomy" id="154538"/>
    <lineage>
        <taxon>Eukaryota</taxon>
        <taxon>Fungi</taxon>
        <taxon>Dikarya</taxon>
        <taxon>Basidiomycota</taxon>
        <taxon>Agaricomycotina</taxon>
        <taxon>Agaricomycetes</taxon>
        <taxon>Polyporales</taxon>
        <taxon>Polyporaceae</taxon>
        <taxon>Trametes</taxon>
    </lineage>
</organism>
<proteinExistence type="predicted"/>
<reference evidence="1 2" key="1">
    <citation type="submission" date="2016-10" db="EMBL/GenBank/DDBJ databases">
        <title>Genome sequence of the basidiomycete white-rot fungus Trametes pubescens.</title>
        <authorList>
            <person name="Makela M.R."/>
            <person name="Granchi Z."/>
            <person name="Peng M."/>
            <person name="De Vries R.P."/>
            <person name="Grigoriev I."/>
            <person name="Riley R."/>
            <person name="Hilden K."/>
        </authorList>
    </citation>
    <scope>NUCLEOTIDE SEQUENCE [LARGE SCALE GENOMIC DNA]</scope>
    <source>
        <strain evidence="1 2">FBCC735</strain>
    </source>
</reference>
<name>A0A1M2V5U6_TRAPU</name>
<protein>
    <submittedName>
        <fullName evidence="1">Uncharacterized protein</fullName>
    </submittedName>
</protein>
<dbReference type="Proteomes" id="UP000184267">
    <property type="component" value="Unassembled WGS sequence"/>
</dbReference>
<evidence type="ECO:0000313" key="2">
    <source>
        <dbReference type="Proteomes" id="UP000184267"/>
    </source>
</evidence>
<keyword evidence="2" id="KW-1185">Reference proteome</keyword>
<dbReference type="AlphaFoldDB" id="A0A1M2V5U6"/>
<gene>
    <name evidence="1" type="ORF">TRAPUB_6448</name>
</gene>
<dbReference type="EMBL" id="MNAD01001639">
    <property type="protein sequence ID" value="OJT02969.1"/>
    <property type="molecule type" value="Genomic_DNA"/>
</dbReference>
<accession>A0A1M2V5U6</accession>
<comment type="caution">
    <text evidence="1">The sequence shown here is derived from an EMBL/GenBank/DDBJ whole genome shotgun (WGS) entry which is preliminary data.</text>
</comment>
<sequence>MREDNPTILAGSQVSRPWRDVLTRFRLTLSAIGPRAEIPDVPFARVCIALLANVPTTLRTPTLAIREVRVHVWQIESAEMLRLSELGFALIRRFARLERVEVMVKMNRNYLEGVDMAGIALAVSEAMPKLQARGTLAVVEWDRTSFKMTGNKSGGY</sequence>